<dbReference type="GO" id="GO:0005829">
    <property type="term" value="C:cytosol"/>
    <property type="evidence" value="ECO:0007669"/>
    <property type="project" value="TreeGrafter"/>
</dbReference>
<evidence type="ECO:0000256" key="2">
    <source>
        <dbReference type="ARBA" id="ARBA00022898"/>
    </source>
</evidence>
<name>A0A2S3UWN1_9HYPH</name>
<dbReference type="GO" id="GO:0008784">
    <property type="term" value="F:alanine racemase activity"/>
    <property type="evidence" value="ECO:0007669"/>
    <property type="project" value="TreeGrafter"/>
</dbReference>
<dbReference type="PANTHER" id="PTHR30511">
    <property type="entry name" value="ALANINE RACEMASE"/>
    <property type="match status" value="1"/>
</dbReference>
<dbReference type="Pfam" id="PF01168">
    <property type="entry name" value="Ala_racemase_N"/>
    <property type="match status" value="1"/>
</dbReference>
<evidence type="ECO:0000256" key="3">
    <source>
        <dbReference type="ARBA" id="ARBA00023235"/>
    </source>
</evidence>
<sequence>MSAPRLEVDLEKIRHNASALVSKLGGHGISVTGVTKACLGEPRVAKTLLAAGVKGLGDSRIENIEAMRRAGIAAPMTLIRSPMPSQAARVVAHADISFNTELDVIAALSSAARRAGKRHGVVLMVEMGDLREGIMPGDLQDTVRAALRFPNIDLKGIGTNLACQSGVSPDTRNMSELSRLADLLDADFGLVTRVVSGGNSSNLKWALSGEKAGRVNDLRLGESILLGLDPLDRLPIEGLYTDAISLVAEVIETKTKPFRPWGTIAQAAFGGTPLSANDGSASRTILALGRQDIDPLGLTAEPGIRVLGASSDHLVVDAGTCHVTAGSEMTFQLNYSALLRAMTSPFVTKTYSLPAGQGAFESRRAPGPRSSEEPHQWH</sequence>
<comment type="caution">
    <text evidence="6">The sequence shown here is derived from an EMBL/GenBank/DDBJ whole genome shotgun (WGS) entry which is preliminary data.</text>
</comment>
<accession>A0A2S3UWN1</accession>
<dbReference type="OrthoDB" id="504078at2"/>
<dbReference type="GO" id="GO:0030170">
    <property type="term" value="F:pyridoxal phosphate binding"/>
    <property type="evidence" value="ECO:0007669"/>
    <property type="project" value="TreeGrafter"/>
</dbReference>
<reference evidence="6 7" key="1">
    <citation type="submission" date="2018-01" db="EMBL/GenBank/DDBJ databases">
        <title>Genomic Encyclopedia of Archaeal and Bacterial Type Strains, Phase II (KMG-II): from individual species to whole genera.</title>
        <authorList>
            <person name="Goeker M."/>
        </authorList>
    </citation>
    <scope>NUCLEOTIDE SEQUENCE [LARGE SCALE GENOMIC DNA]</scope>
    <source>
        <strain evidence="6 7">DSM 17023</strain>
    </source>
</reference>
<protein>
    <submittedName>
        <fullName evidence="6">Putative amino acid racemase</fullName>
    </submittedName>
</protein>
<feature type="domain" description="Alanine racemase N-terminal" evidence="5">
    <location>
        <begin position="8"/>
        <end position="224"/>
    </location>
</feature>
<evidence type="ECO:0000313" key="7">
    <source>
        <dbReference type="Proteomes" id="UP000236959"/>
    </source>
</evidence>
<dbReference type="RefSeq" id="WP_103222075.1">
    <property type="nucleotide sequence ID" value="NZ_PPCN01000003.1"/>
</dbReference>
<organism evidence="6 7">
    <name type="scientific">Roseibium marinum</name>
    <dbReference type="NCBI Taxonomy" id="281252"/>
    <lineage>
        <taxon>Bacteria</taxon>
        <taxon>Pseudomonadati</taxon>
        <taxon>Pseudomonadota</taxon>
        <taxon>Alphaproteobacteria</taxon>
        <taxon>Hyphomicrobiales</taxon>
        <taxon>Stappiaceae</taxon>
        <taxon>Roseibium</taxon>
    </lineage>
</organism>
<dbReference type="Proteomes" id="UP000236959">
    <property type="component" value="Unassembled WGS sequence"/>
</dbReference>
<keyword evidence="3" id="KW-0413">Isomerase</keyword>
<evidence type="ECO:0000313" key="6">
    <source>
        <dbReference type="EMBL" id="POF32117.1"/>
    </source>
</evidence>
<keyword evidence="2" id="KW-0663">Pyridoxal phosphate</keyword>
<evidence type="ECO:0000259" key="5">
    <source>
        <dbReference type="Pfam" id="PF01168"/>
    </source>
</evidence>
<dbReference type="PANTHER" id="PTHR30511:SF3">
    <property type="entry name" value="LYSINE RACEMASE"/>
    <property type="match status" value="1"/>
</dbReference>
<dbReference type="CDD" id="cd06815">
    <property type="entry name" value="PLPDE_III_AR_like_1"/>
    <property type="match status" value="1"/>
</dbReference>
<comment type="cofactor">
    <cofactor evidence="1">
        <name>pyridoxal 5'-phosphate</name>
        <dbReference type="ChEBI" id="CHEBI:597326"/>
    </cofactor>
</comment>
<evidence type="ECO:0000256" key="1">
    <source>
        <dbReference type="ARBA" id="ARBA00001933"/>
    </source>
</evidence>
<gene>
    <name evidence="6" type="ORF">CLV41_10336</name>
</gene>
<dbReference type="InterPro" id="IPR029066">
    <property type="entry name" value="PLP-binding_barrel"/>
</dbReference>
<dbReference type="AlphaFoldDB" id="A0A2S3UWN1"/>
<dbReference type="SUPFAM" id="SSF51419">
    <property type="entry name" value="PLP-binding barrel"/>
    <property type="match status" value="1"/>
</dbReference>
<feature type="region of interest" description="Disordered" evidence="4">
    <location>
        <begin position="358"/>
        <end position="378"/>
    </location>
</feature>
<dbReference type="InterPro" id="IPR000821">
    <property type="entry name" value="Ala_racemase"/>
</dbReference>
<dbReference type="Gene3D" id="3.20.20.10">
    <property type="entry name" value="Alanine racemase"/>
    <property type="match status" value="1"/>
</dbReference>
<keyword evidence="7" id="KW-1185">Reference proteome</keyword>
<evidence type="ECO:0000256" key="4">
    <source>
        <dbReference type="SAM" id="MobiDB-lite"/>
    </source>
</evidence>
<dbReference type="InterPro" id="IPR001608">
    <property type="entry name" value="Ala_racemase_N"/>
</dbReference>
<dbReference type="EMBL" id="PPCN01000003">
    <property type="protein sequence ID" value="POF32117.1"/>
    <property type="molecule type" value="Genomic_DNA"/>
</dbReference>
<proteinExistence type="predicted"/>